<keyword evidence="2" id="KW-1185">Reference proteome</keyword>
<gene>
    <name evidence="1" type="ORF">SPSIL_046880</name>
</gene>
<accession>A0ABZ3IS40</accession>
<proteinExistence type="predicted"/>
<dbReference type="Proteomes" id="UP000216752">
    <property type="component" value="Chromosome"/>
</dbReference>
<sequence>MPFYLKCRDISKEIHKIHSVLIVPCRFCPAASLAVREKKFYIELFSKFLRTAVYESYIQELKSYLENNGIRAEVFGNKLPHHFIICMWPLGPRKDLAKHAAEYDAVIVLGCDIAAQIAQDCLESSNCRIIPGMEVEGVMSVIPSFQFPFKISLEMSRVTRVLEYPAEDIPSHSIPKSAPERI</sequence>
<evidence type="ECO:0000313" key="1">
    <source>
        <dbReference type="EMBL" id="XFO68465.1"/>
    </source>
</evidence>
<reference evidence="1" key="1">
    <citation type="submission" date="2024-05" db="EMBL/GenBank/DDBJ databases">
        <title>Isolation and characterization of Sporomusa carbonis sp. nov., a carboxydotrophic hydrogenogen in the genus of Sporomusa isolated from a charcoal burning pile.</title>
        <authorList>
            <person name="Boeer T."/>
            <person name="Rosenbaum F."/>
            <person name="Eysell L."/>
            <person name="Mueller V."/>
            <person name="Daniel R."/>
            <person name="Poehlein A."/>
        </authorList>
    </citation>
    <scope>NUCLEOTIDE SEQUENCE [LARGE SCALE GENOMIC DNA]</scope>
    <source>
        <strain evidence="1">DSM 10669</strain>
    </source>
</reference>
<organism evidence="1 2">
    <name type="scientific">Sporomusa silvacetica DSM 10669</name>
    <dbReference type="NCBI Taxonomy" id="1123289"/>
    <lineage>
        <taxon>Bacteria</taxon>
        <taxon>Bacillati</taxon>
        <taxon>Bacillota</taxon>
        <taxon>Negativicutes</taxon>
        <taxon>Selenomonadales</taxon>
        <taxon>Sporomusaceae</taxon>
        <taxon>Sporomusa</taxon>
    </lineage>
</organism>
<protein>
    <recommendedName>
        <fullName evidence="3">DUF2229 domain-containing protein</fullName>
    </recommendedName>
</protein>
<evidence type="ECO:0000313" key="2">
    <source>
        <dbReference type="Proteomes" id="UP000216752"/>
    </source>
</evidence>
<dbReference type="EMBL" id="CP155573">
    <property type="protein sequence ID" value="XFO68465.1"/>
    <property type="molecule type" value="Genomic_DNA"/>
</dbReference>
<evidence type="ECO:0008006" key="3">
    <source>
        <dbReference type="Google" id="ProtNLM"/>
    </source>
</evidence>
<name>A0ABZ3IS40_9FIRM</name>
<dbReference type="RefSeq" id="WP_094602609.1">
    <property type="nucleotide sequence ID" value="NZ_CP155573.1"/>
</dbReference>